<accession>A0ABR9EQY0</accession>
<evidence type="ECO:0000313" key="2">
    <source>
        <dbReference type="Proteomes" id="UP000615003"/>
    </source>
</evidence>
<evidence type="ECO:0000313" key="1">
    <source>
        <dbReference type="EMBL" id="MBE0382971.1"/>
    </source>
</evidence>
<protein>
    <submittedName>
        <fullName evidence="1">Uncharacterized protein</fullName>
    </submittedName>
</protein>
<name>A0ABR9EQY0_PSEVC</name>
<dbReference type="EMBL" id="AQGW01000020">
    <property type="protein sequence ID" value="MBE0382971.1"/>
    <property type="molecule type" value="Genomic_DNA"/>
</dbReference>
<dbReference type="Proteomes" id="UP000615003">
    <property type="component" value="Unassembled WGS sequence"/>
</dbReference>
<sequence length="40" mass="4805">MLTAMNLVTKGLFFYMQTCFVLNEIYSQKMQAYCFYDSIF</sequence>
<keyword evidence="2" id="KW-1185">Reference proteome</keyword>
<organism evidence="1 2">
    <name type="scientific">Pseudoalteromonas carrageenovora IAM 12662</name>
    <dbReference type="NCBI Taxonomy" id="1314868"/>
    <lineage>
        <taxon>Bacteria</taxon>
        <taxon>Pseudomonadati</taxon>
        <taxon>Pseudomonadota</taxon>
        <taxon>Gammaproteobacteria</taxon>
        <taxon>Alteromonadales</taxon>
        <taxon>Pseudoalteromonadaceae</taxon>
        <taxon>Pseudoalteromonas</taxon>
    </lineage>
</organism>
<comment type="caution">
    <text evidence="1">The sequence shown here is derived from an EMBL/GenBank/DDBJ whole genome shotgun (WGS) entry which is preliminary data.</text>
</comment>
<gene>
    <name evidence="1" type="ORF">PCARR_a1247</name>
</gene>
<reference evidence="1 2" key="1">
    <citation type="submission" date="2015-06" db="EMBL/GenBank/DDBJ databases">
        <title>Genome sequence of Pseudoalteromonas carrageenovora.</title>
        <authorList>
            <person name="Xie B.-B."/>
            <person name="Rong J.-C."/>
            <person name="Qin Q.-L."/>
            <person name="Zhang Y.-Z."/>
        </authorList>
    </citation>
    <scope>NUCLEOTIDE SEQUENCE [LARGE SCALE GENOMIC DNA]</scope>
    <source>
        <strain evidence="1 2">IAM 12662</strain>
    </source>
</reference>
<proteinExistence type="predicted"/>